<evidence type="ECO:0000313" key="6">
    <source>
        <dbReference type="Proteomes" id="UP001500013"/>
    </source>
</evidence>
<evidence type="ECO:0000256" key="3">
    <source>
        <dbReference type="SAM" id="MobiDB-lite"/>
    </source>
</evidence>
<feature type="compositionally biased region" description="Low complexity" evidence="3">
    <location>
        <begin position="216"/>
        <end position="241"/>
    </location>
</feature>
<dbReference type="PROSITE" id="PS51186">
    <property type="entry name" value="GNAT"/>
    <property type="match status" value="1"/>
</dbReference>
<organism evidence="5 6">
    <name type="scientific">Terrabacter lapilli</name>
    <dbReference type="NCBI Taxonomy" id="436231"/>
    <lineage>
        <taxon>Bacteria</taxon>
        <taxon>Bacillati</taxon>
        <taxon>Actinomycetota</taxon>
        <taxon>Actinomycetes</taxon>
        <taxon>Micrococcales</taxon>
        <taxon>Intrasporangiaceae</taxon>
        <taxon>Terrabacter</taxon>
    </lineage>
</organism>
<dbReference type="PANTHER" id="PTHR43877:SF1">
    <property type="entry name" value="ACETYLTRANSFERASE"/>
    <property type="match status" value="1"/>
</dbReference>
<evidence type="ECO:0000259" key="4">
    <source>
        <dbReference type="PROSITE" id="PS51186"/>
    </source>
</evidence>
<dbReference type="Gene3D" id="3.40.630.30">
    <property type="match status" value="1"/>
</dbReference>
<feature type="region of interest" description="Disordered" evidence="3">
    <location>
        <begin position="213"/>
        <end position="241"/>
    </location>
</feature>
<sequence>MAHDEQTPHQHDHDHPHEHAHEHEQARGPVADASVRVARASDAPAVGLVQAVVFREAYAGVLAPEVIASFEPRPFANAWRATLEGEHAGDGVLLVACAGEQVVGFAAVGASDDADTDAATAELIVLAVHPDARRQGHGSRLLHAVVDTARGRGRSELAAWVLATDDTTRGFLTSAGMVADGARRERVVAEDGRTATEVRLSALLADAGETADAPVTAGAANTPDTADAAPAAASDGGPEPR</sequence>
<protein>
    <recommendedName>
        <fullName evidence="4">N-acetyltransferase domain-containing protein</fullName>
    </recommendedName>
</protein>
<keyword evidence="1" id="KW-0808">Transferase</keyword>
<name>A0ABN2RKG0_9MICO</name>
<feature type="compositionally biased region" description="Basic and acidic residues" evidence="3">
    <location>
        <begin position="1"/>
        <end position="26"/>
    </location>
</feature>
<gene>
    <name evidence="5" type="ORF">GCM10009817_07810</name>
</gene>
<keyword evidence="6" id="KW-1185">Reference proteome</keyword>
<feature type="domain" description="N-acetyltransferase" evidence="4">
    <location>
        <begin position="52"/>
        <end position="205"/>
    </location>
</feature>
<feature type="region of interest" description="Disordered" evidence="3">
    <location>
        <begin position="1"/>
        <end position="28"/>
    </location>
</feature>
<proteinExistence type="predicted"/>
<dbReference type="RefSeq" id="WP_344058595.1">
    <property type="nucleotide sequence ID" value="NZ_BAAAPU010000003.1"/>
</dbReference>
<evidence type="ECO:0000256" key="2">
    <source>
        <dbReference type="ARBA" id="ARBA00023315"/>
    </source>
</evidence>
<dbReference type="CDD" id="cd04301">
    <property type="entry name" value="NAT_SF"/>
    <property type="match status" value="1"/>
</dbReference>
<dbReference type="Pfam" id="PF00583">
    <property type="entry name" value="Acetyltransf_1"/>
    <property type="match status" value="1"/>
</dbReference>
<dbReference type="SUPFAM" id="SSF55729">
    <property type="entry name" value="Acyl-CoA N-acyltransferases (Nat)"/>
    <property type="match status" value="1"/>
</dbReference>
<dbReference type="InterPro" id="IPR000182">
    <property type="entry name" value="GNAT_dom"/>
</dbReference>
<accession>A0ABN2RKG0</accession>
<dbReference type="Proteomes" id="UP001500013">
    <property type="component" value="Unassembled WGS sequence"/>
</dbReference>
<evidence type="ECO:0000313" key="5">
    <source>
        <dbReference type="EMBL" id="GAA1970332.1"/>
    </source>
</evidence>
<comment type="caution">
    <text evidence="5">The sequence shown here is derived from an EMBL/GenBank/DDBJ whole genome shotgun (WGS) entry which is preliminary data.</text>
</comment>
<reference evidence="5 6" key="1">
    <citation type="journal article" date="2019" name="Int. J. Syst. Evol. Microbiol.">
        <title>The Global Catalogue of Microorganisms (GCM) 10K type strain sequencing project: providing services to taxonomists for standard genome sequencing and annotation.</title>
        <authorList>
            <consortium name="The Broad Institute Genomics Platform"/>
            <consortium name="The Broad Institute Genome Sequencing Center for Infectious Disease"/>
            <person name="Wu L."/>
            <person name="Ma J."/>
        </authorList>
    </citation>
    <scope>NUCLEOTIDE SEQUENCE [LARGE SCALE GENOMIC DNA]</scope>
    <source>
        <strain evidence="5 6">JCM 15628</strain>
    </source>
</reference>
<dbReference type="EMBL" id="BAAAPU010000003">
    <property type="protein sequence ID" value="GAA1970332.1"/>
    <property type="molecule type" value="Genomic_DNA"/>
</dbReference>
<dbReference type="PANTHER" id="PTHR43877">
    <property type="entry name" value="AMINOALKYLPHOSPHONATE N-ACETYLTRANSFERASE-RELATED-RELATED"/>
    <property type="match status" value="1"/>
</dbReference>
<dbReference type="InterPro" id="IPR050832">
    <property type="entry name" value="Bact_Acetyltransf"/>
</dbReference>
<evidence type="ECO:0000256" key="1">
    <source>
        <dbReference type="ARBA" id="ARBA00022679"/>
    </source>
</evidence>
<dbReference type="InterPro" id="IPR016181">
    <property type="entry name" value="Acyl_CoA_acyltransferase"/>
</dbReference>
<keyword evidence="2" id="KW-0012">Acyltransferase</keyword>